<evidence type="ECO:0000313" key="1">
    <source>
        <dbReference type="EMBL" id="MDO7849202.1"/>
    </source>
</evidence>
<keyword evidence="2" id="KW-1185">Reference proteome</keyword>
<comment type="caution">
    <text evidence="1">The sequence shown here is derived from an EMBL/GenBank/DDBJ whole genome shotgun (WGS) entry which is preliminary data.</text>
</comment>
<gene>
    <name evidence="1" type="ORF">Q5H92_22755</name>
</gene>
<protein>
    <submittedName>
        <fullName evidence="1">Uncharacterized protein</fullName>
    </submittedName>
</protein>
<proteinExistence type="predicted"/>
<accession>A0ABT9AK75</accession>
<evidence type="ECO:0000313" key="2">
    <source>
        <dbReference type="Proteomes" id="UP001167796"/>
    </source>
</evidence>
<dbReference type="Proteomes" id="UP001167796">
    <property type="component" value="Unassembled WGS sequence"/>
</dbReference>
<sequence length="89" mass="10009">MLFTIPSMVGSEPAKVNLKELGIVREQHMPAHVVRFAPAEELVRVREETSREHPHLREELLFVEGEELGRRARLSQSPLVAVKGGLRCG</sequence>
<dbReference type="RefSeq" id="WP_305013870.1">
    <property type="nucleotide sequence ID" value="NZ_JAUQSX010000015.1"/>
</dbReference>
<reference evidence="1" key="1">
    <citation type="submission" date="2023-07" db="EMBL/GenBank/DDBJ databases">
        <authorList>
            <person name="Kim M.K."/>
        </authorList>
    </citation>
    <scope>NUCLEOTIDE SEQUENCE</scope>
    <source>
        <strain evidence="1">M29</strain>
    </source>
</reference>
<organism evidence="1 2">
    <name type="scientific">Hymenobacter mellowenesis</name>
    <dbReference type="NCBI Taxonomy" id="3063995"/>
    <lineage>
        <taxon>Bacteria</taxon>
        <taxon>Pseudomonadati</taxon>
        <taxon>Bacteroidota</taxon>
        <taxon>Cytophagia</taxon>
        <taxon>Cytophagales</taxon>
        <taxon>Hymenobacteraceae</taxon>
        <taxon>Hymenobacter</taxon>
    </lineage>
</organism>
<name>A0ABT9AK75_9BACT</name>
<dbReference type="EMBL" id="JAUQSX010000015">
    <property type="protein sequence ID" value="MDO7849202.1"/>
    <property type="molecule type" value="Genomic_DNA"/>
</dbReference>